<reference evidence="2 3" key="1">
    <citation type="submission" date="2018-01" db="EMBL/GenBank/DDBJ databases">
        <title>Complete genome sequence of Salinigranum rubrum GX10T, an extremely halophilic archaeon isolated from a marine solar saltern.</title>
        <authorList>
            <person name="Han S."/>
        </authorList>
    </citation>
    <scope>NUCLEOTIDE SEQUENCE [LARGE SCALE GENOMIC DNA]</scope>
    <source>
        <strain evidence="2 3">GX10</strain>
    </source>
</reference>
<proteinExistence type="predicted"/>
<name>A0A2I8VIM7_9EURY</name>
<dbReference type="RefSeq" id="WP_103425470.1">
    <property type="nucleotide sequence ID" value="NZ_CP026309.1"/>
</dbReference>
<dbReference type="OrthoDB" id="203146at2157"/>
<evidence type="ECO:0000313" key="2">
    <source>
        <dbReference type="EMBL" id="AUV81782.1"/>
    </source>
</evidence>
<accession>A0A2I8VIM7</accession>
<sequence length="201" mass="20337">MRGRVERGRDAVSNTLAAVRATVVRRDARAVLVGVSFLYLGLYLYALGHLRFTGDGFDYVAVSDPLSRMFRSTGTLSFEPVAGLVVGPVELLVAPVNVAIGGALALLVGVNLAVSYLAWRHPVACGVGGGAKGSGLLAGLPALLSGSACCGPVVLVALGVQASGVLLASFDLLIPAAALLLVGSLVYVGRSVDPGVVQSPA</sequence>
<feature type="transmembrane region" description="Helical" evidence="1">
    <location>
        <begin position="166"/>
        <end position="188"/>
    </location>
</feature>
<evidence type="ECO:0000313" key="3">
    <source>
        <dbReference type="Proteomes" id="UP000236584"/>
    </source>
</evidence>
<protein>
    <submittedName>
        <fullName evidence="2">Uncharacterized protein</fullName>
    </submittedName>
</protein>
<organism evidence="2 3">
    <name type="scientific">Salinigranum rubrum</name>
    <dbReference type="NCBI Taxonomy" id="755307"/>
    <lineage>
        <taxon>Archaea</taxon>
        <taxon>Methanobacteriati</taxon>
        <taxon>Methanobacteriota</taxon>
        <taxon>Stenosarchaea group</taxon>
        <taxon>Halobacteria</taxon>
        <taxon>Halobacteriales</taxon>
        <taxon>Haloferacaceae</taxon>
        <taxon>Salinigranum</taxon>
    </lineage>
</organism>
<feature type="transmembrane region" description="Helical" evidence="1">
    <location>
        <begin position="30"/>
        <end position="48"/>
    </location>
</feature>
<keyword evidence="1" id="KW-1133">Transmembrane helix</keyword>
<dbReference type="EMBL" id="CP026309">
    <property type="protein sequence ID" value="AUV81782.1"/>
    <property type="molecule type" value="Genomic_DNA"/>
</dbReference>
<feature type="transmembrane region" description="Helical" evidence="1">
    <location>
        <begin position="98"/>
        <end position="119"/>
    </location>
</feature>
<keyword evidence="1" id="KW-0472">Membrane</keyword>
<dbReference type="Proteomes" id="UP000236584">
    <property type="component" value="Chromosome"/>
</dbReference>
<gene>
    <name evidence="2" type="ORF">C2R22_09075</name>
</gene>
<evidence type="ECO:0000256" key="1">
    <source>
        <dbReference type="SAM" id="Phobius"/>
    </source>
</evidence>
<keyword evidence="3" id="KW-1185">Reference proteome</keyword>
<keyword evidence="1" id="KW-0812">Transmembrane</keyword>
<dbReference type="KEGG" id="srub:C2R22_09075"/>
<feature type="transmembrane region" description="Helical" evidence="1">
    <location>
        <begin position="140"/>
        <end position="160"/>
    </location>
</feature>
<dbReference type="GeneID" id="35592239"/>
<dbReference type="AlphaFoldDB" id="A0A2I8VIM7"/>